<dbReference type="InterPro" id="IPR011055">
    <property type="entry name" value="Dup_hybrid_motif"/>
</dbReference>
<evidence type="ECO:0000259" key="8">
    <source>
        <dbReference type="Pfam" id="PF26571"/>
    </source>
</evidence>
<feature type="region of interest" description="Disordered" evidence="3">
    <location>
        <begin position="391"/>
        <end position="429"/>
    </location>
</feature>
<dbReference type="Pfam" id="PF01551">
    <property type="entry name" value="Peptidase_M23"/>
    <property type="match status" value="1"/>
</dbReference>
<dbReference type="InterPro" id="IPR008258">
    <property type="entry name" value="Transglycosylase_SLT_dom_1"/>
</dbReference>
<keyword evidence="4" id="KW-1133">Transmembrane helix</keyword>
<dbReference type="InterPro" id="IPR058593">
    <property type="entry name" value="ARB_07466-like_C"/>
</dbReference>
<dbReference type="Pfam" id="PF26571">
    <property type="entry name" value="VldE"/>
    <property type="match status" value="1"/>
</dbReference>
<keyword evidence="10" id="KW-1185">Reference proteome</keyword>
<accession>A0ABV6H439</accession>
<keyword evidence="4" id="KW-0472">Membrane</keyword>
<feature type="compositionally biased region" description="Gly residues" evidence="3">
    <location>
        <begin position="553"/>
        <end position="563"/>
    </location>
</feature>
<dbReference type="InterPro" id="IPR050570">
    <property type="entry name" value="Cell_wall_metabolism_enzyme"/>
</dbReference>
<evidence type="ECO:0000313" key="10">
    <source>
        <dbReference type="Proteomes" id="UP001589783"/>
    </source>
</evidence>
<dbReference type="Gene3D" id="2.70.70.10">
    <property type="entry name" value="Glucose Permease (Domain IIA)"/>
    <property type="match status" value="1"/>
</dbReference>
<feature type="domain" description="Resuscitation-promoting factor core lysozyme-like" evidence="7">
    <location>
        <begin position="310"/>
        <end position="381"/>
    </location>
</feature>
<dbReference type="Pfam" id="PF06737">
    <property type="entry name" value="Transglycosylas"/>
    <property type="match status" value="1"/>
</dbReference>
<dbReference type="CDD" id="cd13925">
    <property type="entry name" value="RPF"/>
    <property type="match status" value="1"/>
</dbReference>
<dbReference type="PANTHER" id="PTHR21666">
    <property type="entry name" value="PEPTIDASE-RELATED"/>
    <property type="match status" value="1"/>
</dbReference>
<feature type="region of interest" description="Disordered" evidence="3">
    <location>
        <begin position="526"/>
        <end position="588"/>
    </location>
</feature>
<feature type="region of interest" description="Disordered" evidence="3">
    <location>
        <begin position="811"/>
        <end position="835"/>
    </location>
</feature>
<keyword evidence="2" id="KW-0378">Hydrolase</keyword>
<sequence length="1052" mass="108797">MGPARGAGPRAPKKPDGTAKKAANTAVRKGASSALTAATGGVAAPVAGMVTSFIGTDEKAKRRRRLLFMGAGGSFLLMVTSLVVLMMLILGIPLMGAGAGAAGTQAPAAGQCLDVTAPRITNGGGGSGRTAAAGSLGAPLDAEYMKSASGFGSRDAPAAGATSWHDGIDFSGANIHGKPIYAVADGVVEQAGPASGYGNWVLLNHTVGGQRVTTLYGHIEDGHLKVKPGQKVKAGQHIADVGNAGVSTGPHLHFGVYPGGWKSQGGVDPMPWLSKFKAASADSDSAAGDAPTADRAAATKAPTSSDQVTEEDWDKLAKLESGNNWKINTGNGYYGGVQFTASTWTANGGGRYAKLPHEATKAEQMEVANQVLKTQGWGAWPPSAPAGIRHKKPAPAGTFAGGGDTKGSAASDDKGAGGSGGDLPPTTKGEEKNLQAAAQRGMRLAAARFPQVKNIGGLRTGAGAMDHGTGSAIDIMVENYASAGGIATGDKIAQLFIDNAGELDVKYVIWRNRIWQGGNWSGYGSNGGDNDKHNNHVHVSFNQSGPPTATVKGLGGGGDGGGGEGKDAPAGVQPYEPEGDQKSQQLSPEQQVNIKALISAARRAKIEPEGRAAVLAIAYAGAQTNFVSKTPTSDDPRTGIFGEVPLDGADTGESSNLVNVPYAANRFYARLKEVAAKNPRWATDQLPDVLVQMYPEQRTMAPTYGSWEQLSIAAVTSLWEDPHAQAGSDMQAAADDVECMQGSGGRRLKPGTVPERFVKWLELAGSICEGMTAPLLAAQTEQESGFNEQATSGVGAMGSAQFMPYTWPSWGKPVDENGKPTGPAGAGDPRKASDATMAQGHMMCNDYEAIVKLIKEGKVKGDPVALTLAAYNAGLGAVIAAGGMPSGGDYTTQTQPYVKKIMEAAKKFDGGGGELNTGSRRSGPREPYGLPVGTNTGGYGNGGNIFPSWVHDLERRFNVKASTYPGHQESDGKNKGIDWVGTVPAMQKFAEYLKTIRGDLEQVIWMNPTTGEKIGIADGQLVGPGTSQAGYYAADWAGHADHVHTRQSFSFS</sequence>
<dbReference type="SUPFAM" id="SSF53955">
    <property type="entry name" value="Lysozyme-like"/>
    <property type="match status" value="2"/>
</dbReference>
<dbReference type="RefSeq" id="WP_382360185.1">
    <property type="nucleotide sequence ID" value="NZ_JBHLWV010000006.1"/>
</dbReference>
<reference evidence="9 10" key="1">
    <citation type="submission" date="2024-09" db="EMBL/GenBank/DDBJ databases">
        <authorList>
            <person name="Sun Q."/>
            <person name="Mori K."/>
        </authorList>
    </citation>
    <scope>NUCLEOTIDE SEQUENCE [LARGE SCALE GENOMIC DNA]</scope>
    <source>
        <strain evidence="9 10">CCM 7957</strain>
    </source>
</reference>
<evidence type="ECO:0000259" key="7">
    <source>
        <dbReference type="Pfam" id="PF06737"/>
    </source>
</evidence>
<proteinExistence type="inferred from homology"/>
<evidence type="ECO:0000256" key="3">
    <source>
        <dbReference type="SAM" id="MobiDB-lite"/>
    </source>
</evidence>
<dbReference type="InterPro" id="IPR023346">
    <property type="entry name" value="Lysozyme-like_dom_sf"/>
</dbReference>
<gene>
    <name evidence="9" type="ORF">ACFFJD_02065</name>
</gene>
<feature type="compositionally biased region" description="Low complexity" evidence="3">
    <location>
        <begin position="283"/>
        <end position="303"/>
    </location>
</feature>
<feature type="domain" description="Transglycosylase SLT" evidence="5">
    <location>
        <begin position="772"/>
        <end position="881"/>
    </location>
</feature>
<dbReference type="InterPro" id="IPR016047">
    <property type="entry name" value="M23ase_b-sheet_dom"/>
</dbReference>
<evidence type="ECO:0000259" key="6">
    <source>
        <dbReference type="Pfam" id="PF01551"/>
    </source>
</evidence>
<comment type="caution">
    <text evidence="9">The sequence shown here is derived from an EMBL/GenBank/DDBJ whole genome shotgun (WGS) entry which is preliminary data.</text>
</comment>
<evidence type="ECO:0000313" key="9">
    <source>
        <dbReference type="EMBL" id="MFC0313638.1"/>
    </source>
</evidence>
<feature type="transmembrane region" description="Helical" evidence="4">
    <location>
        <begin position="66"/>
        <end position="90"/>
    </location>
</feature>
<feature type="region of interest" description="Disordered" evidence="3">
    <location>
        <begin position="1"/>
        <end position="22"/>
    </location>
</feature>
<evidence type="ECO:0000256" key="1">
    <source>
        <dbReference type="ARBA" id="ARBA00010830"/>
    </source>
</evidence>
<feature type="domain" description="M23ase beta-sheet core" evidence="6">
    <location>
        <begin position="165"/>
        <end position="260"/>
    </location>
</feature>
<dbReference type="EMBL" id="JBHLWV010000006">
    <property type="protein sequence ID" value="MFC0313638.1"/>
    <property type="molecule type" value="Genomic_DNA"/>
</dbReference>
<keyword evidence="4" id="KW-0812">Transmembrane</keyword>
<feature type="region of interest" description="Disordered" evidence="3">
    <location>
        <begin position="909"/>
        <end position="936"/>
    </location>
</feature>
<dbReference type="SUPFAM" id="SSF51261">
    <property type="entry name" value="Duplicated hybrid motif"/>
    <property type="match status" value="1"/>
</dbReference>
<feature type="domain" description="ARB-07466-like C-terminal" evidence="8">
    <location>
        <begin position="431"/>
        <end position="533"/>
    </location>
</feature>
<evidence type="ECO:0000259" key="5">
    <source>
        <dbReference type="Pfam" id="PF01464"/>
    </source>
</evidence>
<feature type="transmembrane region" description="Helical" evidence="4">
    <location>
        <begin position="34"/>
        <end position="54"/>
    </location>
</feature>
<dbReference type="Gene3D" id="1.10.530.10">
    <property type="match status" value="2"/>
</dbReference>
<dbReference type="CDD" id="cd13399">
    <property type="entry name" value="Slt35-like"/>
    <property type="match status" value="1"/>
</dbReference>
<feature type="region of interest" description="Disordered" evidence="3">
    <location>
        <begin position="283"/>
        <end position="311"/>
    </location>
</feature>
<dbReference type="Proteomes" id="UP001589783">
    <property type="component" value="Unassembled WGS sequence"/>
</dbReference>
<evidence type="ECO:0000256" key="2">
    <source>
        <dbReference type="ARBA" id="ARBA00022801"/>
    </source>
</evidence>
<evidence type="ECO:0000256" key="4">
    <source>
        <dbReference type="SAM" id="Phobius"/>
    </source>
</evidence>
<dbReference type="Pfam" id="PF01464">
    <property type="entry name" value="SLT"/>
    <property type="match status" value="1"/>
</dbReference>
<comment type="similarity">
    <text evidence="1">Belongs to the transglycosylase family. Rpf subfamily.</text>
</comment>
<protein>
    <submittedName>
        <fullName evidence="9">Transglycosylase family protein</fullName>
    </submittedName>
</protein>
<organism evidence="9 10">
    <name type="scientific">Gordonia phosphorivorans</name>
    <dbReference type="NCBI Taxonomy" id="1056982"/>
    <lineage>
        <taxon>Bacteria</taxon>
        <taxon>Bacillati</taxon>
        <taxon>Actinomycetota</taxon>
        <taxon>Actinomycetes</taxon>
        <taxon>Mycobacteriales</taxon>
        <taxon>Gordoniaceae</taxon>
        <taxon>Gordonia</taxon>
    </lineage>
</organism>
<dbReference type="PANTHER" id="PTHR21666:SF270">
    <property type="entry name" value="MUREIN HYDROLASE ACTIVATOR ENVC"/>
    <property type="match status" value="1"/>
</dbReference>
<dbReference type="InterPro" id="IPR010618">
    <property type="entry name" value="RPF"/>
</dbReference>
<dbReference type="CDD" id="cd12797">
    <property type="entry name" value="M23_peptidase"/>
    <property type="match status" value="1"/>
</dbReference>
<name>A0ABV6H439_9ACTN</name>